<dbReference type="Gene3D" id="2.60.120.200">
    <property type="match status" value="1"/>
</dbReference>
<name>A0A2G8JYW4_STIJA</name>
<dbReference type="SUPFAM" id="SSF49899">
    <property type="entry name" value="Concanavalin A-like lectins/glucanases"/>
    <property type="match status" value="1"/>
</dbReference>
<dbReference type="CDD" id="cd00110">
    <property type="entry name" value="LamG"/>
    <property type="match status" value="1"/>
</dbReference>
<keyword evidence="4" id="KW-1185">Reference proteome</keyword>
<dbReference type="EMBL" id="MRZV01001071">
    <property type="protein sequence ID" value="PIK40930.1"/>
    <property type="molecule type" value="Genomic_DNA"/>
</dbReference>
<dbReference type="PANTHER" id="PTHR15036">
    <property type="entry name" value="PIKACHURIN-LIKE PROTEIN"/>
    <property type="match status" value="1"/>
</dbReference>
<proteinExistence type="predicted"/>
<evidence type="ECO:0000313" key="3">
    <source>
        <dbReference type="EMBL" id="PIK40930.1"/>
    </source>
</evidence>
<dbReference type="PANTHER" id="PTHR15036:SF67">
    <property type="entry name" value="LAMININ SUBUNIT ALPHA-LIKE PROTEIN"/>
    <property type="match status" value="1"/>
</dbReference>
<dbReference type="InterPro" id="IPR001791">
    <property type="entry name" value="Laminin_G"/>
</dbReference>
<dbReference type="PROSITE" id="PS50025">
    <property type="entry name" value="LAM_G_DOMAIN"/>
    <property type="match status" value="1"/>
</dbReference>
<keyword evidence="1" id="KW-1015">Disulfide bond</keyword>
<dbReference type="Pfam" id="PF02210">
    <property type="entry name" value="Laminin_G_2"/>
    <property type="match status" value="1"/>
</dbReference>
<dbReference type="STRING" id="307972.A0A2G8JYW4"/>
<protein>
    <submittedName>
        <fullName evidence="3">Putative laminin-like protein epi-1</fullName>
    </submittedName>
</protein>
<dbReference type="Proteomes" id="UP000230750">
    <property type="component" value="Unassembled WGS sequence"/>
</dbReference>
<sequence>MNRLFIFLGDEFSVGIELTMTFDIKPRKSSGTIFSIQKPNMDFLALELRDGQLFLSVQNGGGEFMASYRPPNGEFSLCNGQWHSIEVVKDRFEASITVDGEEGIQGVSNNQAQTETNTNDPLYFGGVPDGEVHDGILENESFGGCIRNIVINGKSEPVVNKRRVGEVDLRSCPAN</sequence>
<dbReference type="InterPro" id="IPR013320">
    <property type="entry name" value="ConA-like_dom_sf"/>
</dbReference>
<dbReference type="OrthoDB" id="10062507at2759"/>
<comment type="caution">
    <text evidence="3">The sequence shown here is derived from an EMBL/GenBank/DDBJ whole genome shotgun (WGS) entry which is preliminary data.</text>
</comment>
<dbReference type="AlphaFoldDB" id="A0A2G8JYW4"/>
<evidence type="ECO:0000259" key="2">
    <source>
        <dbReference type="PROSITE" id="PS50025"/>
    </source>
</evidence>
<feature type="domain" description="Laminin G" evidence="2">
    <location>
        <begin position="1"/>
        <end position="172"/>
    </location>
</feature>
<feature type="disulfide bond" evidence="1">
    <location>
        <begin position="145"/>
        <end position="172"/>
    </location>
</feature>
<evidence type="ECO:0000256" key="1">
    <source>
        <dbReference type="PROSITE-ProRule" id="PRU00122"/>
    </source>
</evidence>
<gene>
    <name evidence="3" type="ORF">BSL78_22224</name>
</gene>
<dbReference type="InterPro" id="IPR050372">
    <property type="entry name" value="Neurexin-related_CASP"/>
</dbReference>
<reference evidence="3 4" key="1">
    <citation type="journal article" date="2017" name="PLoS Biol.">
        <title>The sea cucumber genome provides insights into morphological evolution and visceral regeneration.</title>
        <authorList>
            <person name="Zhang X."/>
            <person name="Sun L."/>
            <person name="Yuan J."/>
            <person name="Sun Y."/>
            <person name="Gao Y."/>
            <person name="Zhang L."/>
            <person name="Li S."/>
            <person name="Dai H."/>
            <person name="Hamel J.F."/>
            <person name="Liu C."/>
            <person name="Yu Y."/>
            <person name="Liu S."/>
            <person name="Lin W."/>
            <person name="Guo K."/>
            <person name="Jin S."/>
            <person name="Xu P."/>
            <person name="Storey K.B."/>
            <person name="Huan P."/>
            <person name="Zhang T."/>
            <person name="Zhou Y."/>
            <person name="Zhang J."/>
            <person name="Lin C."/>
            <person name="Li X."/>
            <person name="Xing L."/>
            <person name="Huo D."/>
            <person name="Sun M."/>
            <person name="Wang L."/>
            <person name="Mercier A."/>
            <person name="Li F."/>
            <person name="Yang H."/>
            <person name="Xiang J."/>
        </authorList>
    </citation>
    <scope>NUCLEOTIDE SEQUENCE [LARGE SCALE GENOMIC DNA]</scope>
    <source>
        <strain evidence="3">Shaxun</strain>
        <tissue evidence="3">Muscle</tissue>
    </source>
</reference>
<accession>A0A2G8JYW4</accession>
<dbReference type="SMART" id="SM00282">
    <property type="entry name" value="LamG"/>
    <property type="match status" value="1"/>
</dbReference>
<evidence type="ECO:0000313" key="4">
    <source>
        <dbReference type="Proteomes" id="UP000230750"/>
    </source>
</evidence>
<organism evidence="3 4">
    <name type="scientific">Stichopus japonicus</name>
    <name type="common">Sea cucumber</name>
    <dbReference type="NCBI Taxonomy" id="307972"/>
    <lineage>
        <taxon>Eukaryota</taxon>
        <taxon>Metazoa</taxon>
        <taxon>Echinodermata</taxon>
        <taxon>Eleutherozoa</taxon>
        <taxon>Echinozoa</taxon>
        <taxon>Holothuroidea</taxon>
        <taxon>Aspidochirotacea</taxon>
        <taxon>Aspidochirotida</taxon>
        <taxon>Stichopodidae</taxon>
        <taxon>Apostichopus</taxon>
    </lineage>
</organism>